<evidence type="ECO:0000313" key="7">
    <source>
        <dbReference type="Proteomes" id="UP001156141"/>
    </source>
</evidence>
<accession>A0ABS9RLI9</accession>
<dbReference type="InterPro" id="IPR036942">
    <property type="entry name" value="Beta-barrel_TonB_sf"/>
</dbReference>
<dbReference type="RefSeq" id="WP_240574997.1">
    <property type="nucleotide sequence ID" value="NZ_CP136709.1"/>
</dbReference>
<name>A0ABS9RLI9_9FLAO</name>
<dbReference type="Pfam" id="PF13620">
    <property type="entry name" value="CarboxypepD_reg"/>
    <property type="match status" value="1"/>
</dbReference>
<keyword evidence="4" id="KW-0732">Signal</keyword>
<feature type="chain" id="PRO_5045799714" evidence="4">
    <location>
        <begin position="20"/>
        <end position="812"/>
    </location>
</feature>
<dbReference type="SUPFAM" id="SSF49464">
    <property type="entry name" value="Carboxypeptidase regulatory domain-like"/>
    <property type="match status" value="1"/>
</dbReference>
<evidence type="ECO:0000259" key="5">
    <source>
        <dbReference type="Pfam" id="PF14905"/>
    </source>
</evidence>
<dbReference type="InterPro" id="IPR013783">
    <property type="entry name" value="Ig-like_fold"/>
</dbReference>
<feature type="signal peptide" evidence="4">
    <location>
        <begin position="1"/>
        <end position="19"/>
    </location>
</feature>
<dbReference type="InterPro" id="IPR041700">
    <property type="entry name" value="OMP_b-brl_3"/>
</dbReference>
<dbReference type="PANTHER" id="PTHR40980:SF4">
    <property type="entry name" value="TONB-DEPENDENT RECEPTOR-LIKE BETA-BARREL DOMAIN-CONTAINING PROTEIN"/>
    <property type="match status" value="1"/>
</dbReference>
<comment type="subcellular location">
    <subcellularLocation>
        <location evidence="1">Cell outer membrane</location>
    </subcellularLocation>
</comment>
<evidence type="ECO:0000256" key="2">
    <source>
        <dbReference type="ARBA" id="ARBA00023136"/>
    </source>
</evidence>
<dbReference type="EMBL" id="JAKVQD010000007">
    <property type="protein sequence ID" value="MCH4553821.1"/>
    <property type="molecule type" value="Genomic_DNA"/>
</dbReference>
<dbReference type="Proteomes" id="UP001156141">
    <property type="component" value="Unassembled WGS sequence"/>
</dbReference>
<dbReference type="Gene3D" id="2.60.40.10">
    <property type="entry name" value="Immunoglobulins"/>
    <property type="match status" value="1"/>
</dbReference>
<keyword evidence="6" id="KW-0675">Receptor</keyword>
<dbReference type="Gene3D" id="2.40.170.20">
    <property type="entry name" value="TonB-dependent receptor, beta-barrel domain"/>
    <property type="match status" value="1"/>
</dbReference>
<evidence type="ECO:0000313" key="6">
    <source>
        <dbReference type="EMBL" id="MCH4553821.1"/>
    </source>
</evidence>
<evidence type="ECO:0000256" key="1">
    <source>
        <dbReference type="ARBA" id="ARBA00004442"/>
    </source>
</evidence>
<comment type="caution">
    <text evidence="6">The sequence shown here is derived from an EMBL/GenBank/DDBJ whole genome shotgun (WGS) entry which is preliminary data.</text>
</comment>
<dbReference type="PANTHER" id="PTHR40980">
    <property type="entry name" value="PLUG DOMAIN-CONTAINING PROTEIN"/>
    <property type="match status" value="1"/>
</dbReference>
<dbReference type="Pfam" id="PF14905">
    <property type="entry name" value="OMP_b-brl_3"/>
    <property type="match status" value="1"/>
</dbReference>
<evidence type="ECO:0000256" key="3">
    <source>
        <dbReference type="ARBA" id="ARBA00023237"/>
    </source>
</evidence>
<dbReference type="SUPFAM" id="SSF56935">
    <property type="entry name" value="Porins"/>
    <property type="match status" value="1"/>
</dbReference>
<sequence length="812" mass="94005">MLKKLPLLFICFFPLFALTQNYTISGHVVDENKISVAFSNVILMDSDSEVKSGTTTDDTGDFKFENIQEGTYILKISYLGFEDYSLTFELYKNIAFNNIVLSEKAEALEGILVTAKRPTVKRLIDRVVFDVENSTLSNYNVLDVLKNTPGVMVADNKITVKNGEPIIYLNDKRVYLSSNEIQQLLEGTTAQNLKSIEVITNPPARYDAEGNAVINIVTSKNIVAGYNGSVYGNYKQGYKYPKYSLGTSHFFKADKLNGYLNYSGNPKKDYRHNNEIVNFKDELNETSAIWETDFKRTKETLNHNLNANIDYELNENNTLSFSSSILIAPEKNTNTDINSTTEMFSVNYVLDSLFDTTNRANLKTNNLAFNLDFVHDFKKEGEKLSVNFHHTNYDFTSLQNVNTKYYLPNENISFRENVFQTNANQKTQLYTGQLDYQLPLNHNIQIEAGIKVSDIDSESFINQFVFNNGQISEDIDEEDTFLYGEKNYAVYSSFAKDWDKWSFKTGLRVEHTSLIGELLLAASSNKIDYTKFFPSFYLSNQINDNNQIYFSYNKRISRPRYNDLNPFKYYLNDNTYIVGNPNLQPQIDDVFTLGYTLKSTYTFEVYYRNENNPSLQLFQQDNENNKVRYINTNIDRNISYGLDFMTYTNIVTNWNLYVLSSLFYYEGKYYGGLNENQLYTNDKWSVYGQIINYFSFLQDKSLTADISYNYISAIVDGPSVYSTRHGLDVSLRKSFWSNRASLSIGVTDAFNTQNFDMTNNYANQDLYMKSRMENRMFIFGFNYKFGNYKLSSNKKEIDLEERDRLENDNLNR</sequence>
<organism evidence="6 7">
    <name type="scientific">Aestuariibaculum lutulentum</name>
    <dbReference type="NCBI Taxonomy" id="2920935"/>
    <lineage>
        <taxon>Bacteria</taxon>
        <taxon>Pseudomonadati</taxon>
        <taxon>Bacteroidota</taxon>
        <taxon>Flavobacteriia</taxon>
        <taxon>Flavobacteriales</taxon>
        <taxon>Flavobacteriaceae</taxon>
    </lineage>
</organism>
<keyword evidence="2" id="KW-0472">Membrane</keyword>
<feature type="domain" description="Outer membrane protein beta-barrel" evidence="5">
    <location>
        <begin position="375"/>
        <end position="783"/>
    </location>
</feature>
<gene>
    <name evidence="6" type="ORF">MKW35_14435</name>
</gene>
<proteinExistence type="predicted"/>
<keyword evidence="7" id="KW-1185">Reference proteome</keyword>
<protein>
    <submittedName>
        <fullName evidence="6">TonB-dependent receptor family protein</fullName>
    </submittedName>
</protein>
<reference evidence="6" key="1">
    <citation type="submission" date="2022-02" db="EMBL/GenBank/DDBJ databases">
        <title>Aestuariibaculum sp., a marine bacterium isolated from sediment in Guangxi.</title>
        <authorList>
            <person name="Ying J."/>
        </authorList>
    </citation>
    <scope>NUCLEOTIDE SEQUENCE</scope>
    <source>
        <strain evidence="6">L182</strain>
    </source>
</reference>
<dbReference type="InterPro" id="IPR008969">
    <property type="entry name" value="CarboxyPept-like_regulatory"/>
</dbReference>
<keyword evidence="3" id="KW-0998">Cell outer membrane</keyword>
<evidence type="ECO:0000256" key="4">
    <source>
        <dbReference type="SAM" id="SignalP"/>
    </source>
</evidence>